<dbReference type="InterPro" id="IPR036505">
    <property type="entry name" value="Amidase/PGRP_sf"/>
</dbReference>
<gene>
    <name evidence="14" type="ORF">J2X09_003667</name>
</gene>
<evidence type="ECO:0000256" key="4">
    <source>
        <dbReference type="ARBA" id="ARBA00007553"/>
    </source>
</evidence>
<comment type="catalytic activity">
    <reaction evidence="1">
        <text>Hydrolyzes the link between N-acetylmuramoyl residues and L-amino acid residues in certain cell-wall glycopeptides.</text>
        <dbReference type="EC" id="3.5.1.28"/>
    </reaction>
</comment>
<keyword evidence="15" id="KW-1185">Reference proteome</keyword>
<dbReference type="SMART" id="SM00644">
    <property type="entry name" value="Ami_2"/>
    <property type="match status" value="1"/>
</dbReference>
<proteinExistence type="inferred from homology"/>
<keyword evidence="9" id="KW-0862">Zinc</keyword>
<evidence type="ECO:0000256" key="2">
    <source>
        <dbReference type="ARBA" id="ARBA00001947"/>
    </source>
</evidence>
<evidence type="ECO:0000256" key="9">
    <source>
        <dbReference type="ARBA" id="ARBA00022833"/>
    </source>
</evidence>
<protein>
    <recommendedName>
        <fullName evidence="11">1,6-anhydro-N-acetylmuramyl-L-alanine amidase AmpD</fullName>
        <ecNumber evidence="5">3.5.1.28</ecNumber>
    </recommendedName>
    <alternativeName>
        <fullName evidence="12">N-acetylmuramoyl-L-alanine amidase</fullName>
    </alternativeName>
</protein>
<dbReference type="RefSeq" id="WP_204734601.1">
    <property type="nucleotide sequence ID" value="NZ_JAVDWE010000011.1"/>
</dbReference>
<comment type="caution">
    <text evidence="14">The sequence shown here is derived from an EMBL/GenBank/DDBJ whole genome shotgun (WGS) entry which is preliminary data.</text>
</comment>
<dbReference type="SUPFAM" id="SSF55846">
    <property type="entry name" value="N-acetylmuramoyl-L-alanine amidase-like"/>
    <property type="match status" value="1"/>
</dbReference>
<evidence type="ECO:0000256" key="7">
    <source>
        <dbReference type="ARBA" id="ARBA00022723"/>
    </source>
</evidence>
<dbReference type="NCBIfam" id="NF008758">
    <property type="entry name" value="PRK11789.1"/>
    <property type="match status" value="1"/>
</dbReference>
<evidence type="ECO:0000256" key="6">
    <source>
        <dbReference type="ARBA" id="ARBA00022490"/>
    </source>
</evidence>
<keyword evidence="7" id="KW-0479">Metal-binding</keyword>
<name>A0ABU1VEL3_9BURK</name>
<evidence type="ECO:0000313" key="14">
    <source>
        <dbReference type="EMBL" id="MDR7095914.1"/>
    </source>
</evidence>
<dbReference type="CDD" id="cd06583">
    <property type="entry name" value="PGRP"/>
    <property type="match status" value="1"/>
</dbReference>
<evidence type="ECO:0000256" key="8">
    <source>
        <dbReference type="ARBA" id="ARBA00022801"/>
    </source>
</evidence>
<dbReference type="Gene3D" id="3.40.80.10">
    <property type="entry name" value="Peptidoglycan recognition protein-like"/>
    <property type="match status" value="1"/>
</dbReference>
<dbReference type="Proteomes" id="UP001265550">
    <property type="component" value="Unassembled WGS sequence"/>
</dbReference>
<evidence type="ECO:0000259" key="13">
    <source>
        <dbReference type="SMART" id="SM00644"/>
    </source>
</evidence>
<dbReference type="InterPro" id="IPR002502">
    <property type="entry name" value="Amidase_domain"/>
</dbReference>
<organism evidence="14 15">
    <name type="scientific">Hydrogenophaga laconesensis</name>
    <dbReference type="NCBI Taxonomy" id="1805971"/>
    <lineage>
        <taxon>Bacteria</taxon>
        <taxon>Pseudomonadati</taxon>
        <taxon>Pseudomonadota</taxon>
        <taxon>Betaproteobacteria</taxon>
        <taxon>Burkholderiales</taxon>
        <taxon>Comamonadaceae</taxon>
        <taxon>Hydrogenophaga</taxon>
    </lineage>
</organism>
<accession>A0ABU1VEL3</accession>
<keyword evidence="10" id="KW-0961">Cell wall biogenesis/degradation</keyword>
<evidence type="ECO:0000256" key="11">
    <source>
        <dbReference type="ARBA" id="ARBA00039257"/>
    </source>
</evidence>
<sequence length="204" mass="22656">MTTPDESMRGAWRGGWLQTARHCASPNHGPRPEGAIVDLIVIHSISLPPGVYGGPEVEQLFTNQLDWKAHPYFEQIRGMEVSSHFFVRRDGEVIQFVDADARAWHAGRSCWRGRSNCNDDSIGIELEGLEGDVFEVAQYAALVQLCTQLVQRYPIAHVAGHEHIAPGRKQDPGPGFSWSRLRAGLGWSDDFFPPDALRQSIAGN</sequence>
<evidence type="ECO:0000256" key="5">
    <source>
        <dbReference type="ARBA" id="ARBA00011901"/>
    </source>
</evidence>
<reference evidence="14 15" key="1">
    <citation type="submission" date="2023-07" db="EMBL/GenBank/DDBJ databases">
        <title>Sorghum-associated microbial communities from plants grown in Nebraska, USA.</title>
        <authorList>
            <person name="Schachtman D."/>
        </authorList>
    </citation>
    <scope>NUCLEOTIDE SEQUENCE [LARGE SCALE GENOMIC DNA]</scope>
    <source>
        <strain evidence="14 15">BE240</strain>
    </source>
</reference>
<evidence type="ECO:0000313" key="15">
    <source>
        <dbReference type="Proteomes" id="UP001265550"/>
    </source>
</evidence>
<dbReference type="EMBL" id="JAVDWE010000011">
    <property type="protein sequence ID" value="MDR7095914.1"/>
    <property type="molecule type" value="Genomic_DNA"/>
</dbReference>
<keyword evidence="6" id="KW-0963">Cytoplasm</keyword>
<dbReference type="PANTHER" id="PTHR30417:SF4">
    <property type="entry name" value="1,6-ANHYDRO-N-ACETYLMURAMYL-L-ALANINE AMIDASE AMPD"/>
    <property type="match status" value="1"/>
</dbReference>
<keyword evidence="8" id="KW-0378">Hydrolase</keyword>
<feature type="domain" description="N-acetylmuramoyl-L-alanine amidase" evidence="13">
    <location>
        <begin position="25"/>
        <end position="173"/>
    </location>
</feature>
<comment type="cofactor">
    <cofactor evidence="2">
        <name>Zn(2+)</name>
        <dbReference type="ChEBI" id="CHEBI:29105"/>
    </cofactor>
</comment>
<dbReference type="PANTHER" id="PTHR30417">
    <property type="entry name" value="N-ACETYLMURAMOYL-L-ALANINE AMIDASE AMID"/>
    <property type="match status" value="1"/>
</dbReference>
<evidence type="ECO:0000256" key="3">
    <source>
        <dbReference type="ARBA" id="ARBA00004496"/>
    </source>
</evidence>
<evidence type="ECO:0000256" key="12">
    <source>
        <dbReference type="ARBA" id="ARBA00042615"/>
    </source>
</evidence>
<dbReference type="Pfam" id="PF01510">
    <property type="entry name" value="Amidase_2"/>
    <property type="match status" value="1"/>
</dbReference>
<dbReference type="InterPro" id="IPR051206">
    <property type="entry name" value="NAMLAA_amidase_2"/>
</dbReference>
<evidence type="ECO:0000256" key="1">
    <source>
        <dbReference type="ARBA" id="ARBA00001561"/>
    </source>
</evidence>
<comment type="subcellular location">
    <subcellularLocation>
        <location evidence="3">Cytoplasm</location>
    </subcellularLocation>
</comment>
<dbReference type="EC" id="3.5.1.28" evidence="5"/>
<evidence type="ECO:0000256" key="10">
    <source>
        <dbReference type="ARBA" id="ARBA00023316"/>
    </source>
</evidence>
<comment type="similarity">
    <text evidence="4">Belongs to the N-acetylmuramoyl-L-alanine amidase 2 family.</text>
</comment>